<feature type="transmembrane region" description="Helical" evidence="7">
    <location>
        <begin position="220"/>
        <end position="238"/>
    </location>
</feature>
<dbReference type="GO" id="GO:0006508">
    <property type="term" value="P:proteolysis"/>
    <property type="evidence" value="ECO:0007669"/>
    <property type="project" value="UniProtKB-KW"/>
</dbReference>
<comment type="caution">
    <text evidence="9">The sequence shown here is derived from an EMBL/GenBank/DDBJ whole genome shotgun (WGS) entry which is preliminary data.</text>
</comment>
<dbReference type="SUPFAM" id="SSF144091">
    <property type="entry name" value="Rhomboid-like"/>
    <property type="match status" value="1"/>
</dbReference>
<evidence type="ECO:0000259" key="8">
    <source>
        <dbReference type="Pfam" id="PF01694"/>
    </source>
</evidence>
<dbReference type="InterPro" id="IPR035952">
    <property type="entry name" value="Rhomboid-like_sf"/>
</dbReference>
<evidence type="ECO:0000256" key="7">
    <source>
        <dbReference type="SAM" id="Phobius"/>
    </source>
</evidence>
<comment type="similarity">
    <text evidence="2">Belongs to the peptidase S54 family.</text>
</comment>
<dbReference type="Gene3D" id="1.20.1540.10">
    <property type="entry name" value="Rhomboid-like"/>
    <property type="match status" value="1"/>
</dbReference>
<feature type="transmembrane region" description="Helical" evidence="7">
    <location>
        <begin position="167"/>
        <end position="186"/>
    </location>
</feature>
<dbReference type="Proteomes" id="UP000279994">
    <property type="component" value="Unassembled WGS sequence"/>
</dbReference>
<evidence type="ECO:0000313" key="9">
    <source>
        <dbReference type="EMBL" id="RNM12616.1"/>
    </source>
</evidence>
<feature type="transmembrane region" description="Helical" evidence="7">
    <location>
        <begin position="192"/>
        <end position="213"/>
    </location>
</feature>
<feature type="domain" description="Peptidase S54 rhomboid" evidence="8">
    <location>
        <begin position="127"/>
        <end position="257"/>
    </location>
</feature>
<feature type="transmembrane region" description="Helical" evidence="7">
    <location>
        <begin position="135"/>
        <end position="155"/>
    </location>
</feature>
<dbReference type="GO" id="GO:0004252">
    <property type="term" value="F:serine-type endopeptidase activity"/>
    <property type="evidence" value="ECO:0007669"/>
    <property type="project" value="InterPro"/>
</dbReference>
<accession>A0A3N0GK78</accession>
<dbReference type="Pfam" id="PF01694">
    <property type="entry name" value="Rhomboid"/>
    <property type="match status" value="1"/>
</dbReference>
<proteinExistence type="inferred from homology"/>
<comment type="subcellular location">
    <subcellularLocation>
        <location evidence="1">Membrane</location>
        <topology evidence="1">Multi-pass membrane protein</topology>
    </subcellularLocation>
</comment>
<dbReference type="GO" id="GO:0016020">
    <property type="term" value="C:membrane"/>
    <property type="evidence" value="ECO:0007669"/>
    <property type="project" value="UniProtKB-SubCell"/>
</dbReference>
<evidence type="ECO:0000256" key="6">
    <source>
        <dbReference type="ARBA" id="ARBA00023136"/>
    </source>
</evidence>
<dbReference type="InterPro" id="IPR050925">
    <property type="entry name" value="Rhomboid_protease_S54"/>
</dbReference>
<keyword evidence="9" id="KW-0645">Protease</keyword>
<feature type="transmembrane region" description="Helical" evidence="7">
    <location>
        <begin position="267"/>
        <end position="290"/>
    </location>
</feature>
<keyword evidence="4" id="KW-0378">Hydrolase</keyword>
<dbReference type="EMBL" id="RJSF01000044">
    <property type="protein sequence ID" value="RNM12616.1"/>
    <property type="molecule type" value="Genomic_DNA"/>
</dbReference>
<keyword evidence="6 7" id="KW-0472">Membrane</keyword>
<feature type="transmembrane region" description="Helical" evidence="7">
    <location>
        <begin position="70"/>
        <end position="91"/>
    </location>
</feature>
<keyword evidence="10" id="KW-1185">Reference proteome</keyword>
<sequence length="292" mass="30728">MTEPVAPPVCYRHPDRETWIRCQRCDRPICPDCMNSAAVGFQCPNCVKEGARTTRSGRAPYGGAPSANPALTSIGLVVLNLAVWVSISAAGGGGSSLVDRLALLPQTTLFGNPDGSATTVEGVSGGAYWQLLTSAFSHVAVWHIAFNMMALYFLGPQLEMVLGRARFLAIYLLSGLAASTAVMWLSNQHTQTLGASGAIFGLMGALLVVGLKIRANVQQLVFWIGLNVVFTVTAGSYISWQGHFGGLVGGGLLAGLVVYAPRQGRAVFQWTAMGLFAVACLVLVAVRVAALS</sequence>
<evidence type="ECO:0000256" key="1">
    <source>
        <dbReference type="ARBA" id="ARBA00004141"/>
    </source>
</evidence>
<dbReference type="RefSeq" id="WP_123224379.1">
    <property type="nucleotide sequence ID" value="NZ_RJSF01000044.1"/>
</dbReference>
<gene>
    <name evidence="9" type="ORF">EFL26_18550</name>
</gene>
<evidence type="ECO:0000256" key="4">
    <source>
        <dbReference type="ARBA" id="ARBA00022801"/>
    </source>
</evidence>
<evidence type="ECO:0000313" key="10">
    <source>
        <dbReference type="Proteomes" id="UP000279994"/>
    </source>
</evidence>
<dbReference type="AlphaFoldDB" id="A0A3N0GK78"/>
<dbReference type="PANTHER" id="PTHR43731:SF14">
    <property type="entry name" value="PRESENILIN-ASSOCIATED RHOMBOID-LIKE PROTEIN, MITOCHONDRIAL"/>
    <property type="match status" value="1"/>
</dbReference>
<evidence type="ECO:0000256" key="2">
    <source>
        <dbReference type="ARBA" id="ARBA00009045"/>
    </source>
</evidence>
<keyword evidence="3 7" id="KW-0812">Transmembrane</keyword>
<name>A0A3N0GK78_9ACTN</name>
<protein>
    <submittedName>
        <fullName evidence="9">Rhomboid family intramembrane serine protease</fullName>
    </submittedName>
</protein>
<feature type="transmembrane region" description="Helical" evidence="7">
    <location>
        <begin position="244"/>
        <end position="260"/>
    </location>
</feature>
<dbReference type="PANTHER" id="PTHR43731">
    <property type="entry name" value="RHOMBOID PROTEASE"/>
    <property type="match status" value="1"/>
</dbReference>
<keyword evidence="5 7" id="KW-1133">Transmembrane helix</keyword>
<reference evidence="9 10" key="1">
    <citation type="submission" date="2018-11" db="EMBL/GenBank/DDBJ databases">
        <authorList>
            <person name="Li F."/>
        </authorList>
    </citation>
    <scope>NUCLEOTIDE SEQUENCE [LARGE SCALE GENOMIC DNA]</scope>
    <source>
        <strain evidence="9 10">Gsoil 818</strain>
    </source>
</reference>
<evidence type="ECO:0000256" key="5">
    <source>
        <dbReference type="ARBA" id="ARBA00022989"/>
    </source>
</evidence>
<organism evidence="9 10">
    <name type="scientific">Nocardioides pocheonensis</name>
    <dbReference type="NCBI Taxonomy" id="661485"/>
    <lineage>
        <taxon>Bacteria</taxon>
        <taxon>Bacillati</taxon>
        <taxon>Actinomycetota</taxon>
        <taxon>Actinomycetes</taxon>
        <taxon>Propionibacteriales</taxon>
        <taxon>Nocardioidaceae</taxon>
        <taxon>Nocardioides</taxon>
    </lineage>
</organism>
<dbReference type="InterPro" id="IPR022764">
    <property type="entry name" value="Peptidase_S54_rhomboid_dom"/>
</dbReference>
<dbReference type="OrthoDB" id="9807874at2"/>
<evidence type="ECO:0000256" key="3">
    <source>
        <dbReference type="ARBA" id="ARBA00022692"/>
    </source>
</evidence>